<accession>A0A6G9YLH4</accession>
<dbReference type="AlphaFoldDB" id="A0A6G9YLH4"/>
<dbReference type="Pfam" id="PF20248">
    <property type="entry name" value="DUF6603"/>
    <property type="match status" value="1"/>
</dbReference>
<dbReference type="KEGG" id="nah:F5544_31050"/>
<evidence type="ECO:0000256" key="1">
    <source>
        <dbReference type="SAM" id="MobiDB-lite"/>
    </source>
</evidence>
<sequence length="899" mass="95468">MAMTVEQLRDKLREGDGKTVSITGAELGLPNASTVFDAHLPDSTLIITNARSDVAGLTVSGTTTLGGSSMLAVDAKFIASGQALASFAVEIALADWHVRTRTVDADYGELAEDGFHTPRVVLDDVGAALVYSAGETAADGVSSGSAPPIDLRTQLGDDISQAIDGVVDEADLLLSDVAEALGFPSIKDAVGYATKHVWYKHYRSAGKPYVVSGDVDLTDVPVVDKVRWVLASSKETGGKRTYFGVVEVLFNFDTSAVPVLSGLIPAENMMVGKGITLMFTTKSLSMDDVVPWNTRLREAGHDVPVFPADGLKKGVSLGFDYQLGGQDLPMLVTWLAGKSKGSWSPPDEQVSTSIAHGDGVVEKAASTSGSGPIRLKYIEPGFEDGKPLIKVSLQANVKGLVVDIKFHIGVPIGAHQKFSFAMGGIGFELDRGPIELIGAAIYEEPTDEYVFRLEGLGMLTTPAVAVGIAGGYAQLTNGLPSVFLFGSVGAADKEGGFGPPPFRVKGAYLGGGYNSAVRVPEVAEVYKFPLVAGLDNPDVVGGQGTGPLHVLEVLAAGDHAWVKPASGENWLAIGLRFTTFEMFETTALALVEFGNDLVIALLGLTTAEFPQDRPDGEAPWAKVQVATEALYRQSEGLLALTAQLTPNSYLMAPACALTGGLAANVWVGGPHQGEFVISLGGYHPAFTVPDHYPVVPRVGYTWGISNEVNMRGEAYFALTPHAAMAGGALALTFHDGALKAWLTAHLDALVEWDPFWFLVDIGVSIGVSLTIDVWFVHATLSAELGVDLDLWGPPVGGQATVHLWFVSFTIGFGADKPGDRPSVSWDQFRTQLPRVRRSTRFARSRVWSRSRRAPIWCGTPKDPLHGLYPPTDSASPPRPRSPPPMLCSAIARWPPATTV</sequence>
<feature type="region of interest" description="Disordered" evidence="1">
    <location>
        <begin position="866"/>
        <end position="885"/>
    </location>
</feature>
<feature type="domain" description="DUF6603" evidence="2">
    <location>
        <begin position="370"/>
        <end position="834"/>
    </location>
</feature>
<evidence type="ECO:0000313" key="3">
    <source>
        <dbReference type="EMBL" id="QIS14052.1"/>
    </source>
</evidence>
<gene>
    <name evidence="3" type="ORF">F5544_31050</name>
</gene>
<dbReference type="InterPro" id="IPR046538">
    <property type="entry name" value="DUF6603"/>
</dbReference>
<evidence type="ECO:0000313" key="4">
    <source>
        <dbReference type="Proteomes" id="UP000503540"/>
    </source>
</evidence>
<proteinExistence type="predicted"/>
<reference evidence="3 4" key="1">
    <citation type="journal article" date="2019" name="ACS Chem. Biol.">
        <title>Identification and Mobilization of a Cryptic Antibiotic Biosynthesis Gene Locus from a Human-Pathogenic Nocardia Isolate.</title>
        <authorList>
            <person name="Herisse M."/>
            <person name="Ishida K."/>
            <person name="Porter J.L."/>
            <person name="Howden B."/>
            <person name="Hertweck C."/>
            <person name="Stinear T.P."/>
            <person name="Pidot S.J."/>
        </authorList>
    </citation>
    <scope>NUCLEOTIDE SEQUENCE [LARGE SCALE GENOMIC DNA]</scope>
    <source>
        <strain evidence="3 4">AUSMDU00012717</strain>
    </source>
</reference>
<dbReference type="Proteomes" id="UP000503540">
    <property type="component" value="Chromosome"/>
</dbReference>
<name>A0A6G9YLH4_9NOCA</name>
<keyword evidence="4" id="KW-1185">Reference proteome</keyword>
<dbReference type="EMBL" id="CP046172">
    <property type="protein sequence ID" value="QIS14052.1"/>
    <property type="molecule type" value="Genomic_DNA"/>
</dbReference>
<protein>
    <recommendedName>
        <fullName evidence="2">DUF6603 domain-containing protein</fullName>
    </recommendedName>
</protein>
<evidence type="ECO:0000259" key="2">
    <source>
        <dbReference type="Pfam" id="PF20248"/>
    </source>
</evidence>
<dbReference type="RefSeq" id="WP_167476509.1">
    <property type="nucleotide sequence ID" value="NZ_CP046172.1"/>
</dbReference>
<feature type="compositionally biased region" description="Pro residues" evidence="1">
    <location>
        <begin position="876"/>
        <end position="885"/>
    </location>
</feature>
<organism evidence="3 4">
    <name type="scientific">Nocardia arthritidis</name>
    <dbReference type="NCBI Taxonomy" id="228602"/>
    <lineage>
        <taxon>Bacteria</taxon>
        <taxon>Bacillati</taxon>
        <taxon>Actinomycetota</taxon>
        <taxon>Actinomycetes</taxon>
        <taxon>Mycobacteriales</taxon>
        <taxon>Nocardiaceae</taxon>
        <taxon>Nocardia</taxon>
    </lineage>
</organism>